<keyword evidence="1" id="KW-1133">Transmembrane helix</keyword>
<dbReference type="Proteomes" id="UP001254488">
    <property type="component" value="Unassembled WGS sequence"/>
</dbReference>
<keyword evidence="4" id="KW-1185">Reference proteome</keyword>
<evidence type="ECO:0000256" key="1">
    <source>
        <dbReference type="SAM" id="Phobius"/>
    </source>
</evidence>
<reference evidence="3 4" key="1">
    <citation type="submission" date="2023-09" db="EMBL/GenBank/DDBJ databases">
        <authorList>
            <person name="Rey-Velasco X."/>
        </authorList>
    </citation>
    <scope>NUCLEOTIDE SEQUENCE [LARGE SCALE GENOMIC DNA]</scope>
    <source>
        <strain evidence="3 4">W242</strain>
    </source>
</reference>
<feature type="transmembrane region" description="Helical" evidence="1">
    <location>
        <begin position="24"/>
        <end position="44"/>
    </location>
</feature>
<dbReference type="InterPro" id="IPR025698">
    <property type="entry name" value="2TM_dom"/>
</dbReference>
<dbReference type="RefSeq" id="WP_311331392.1">
    <property type="nucleotide sequence ID" value="NZ_JAVRHZ010000001.1"/>
</dbReference>
<feature type="domain" description="2TM" evidence="2">
    <location>
        <begin position="13"/>
        <end position="91"/>
    </location>
</feature>
<dbReference type="Pfam" id="PF13239">
    <property type="entry name" value="2TM"/>
    <property type="match status" value="1"/>
</dbReference>
<keyword evidence="1" id="KW-0472">Membrane</keyword>
<sequence>METNSRRNDYRFEKAKEKVEKIKGFYHHLAIYLLFVPFFIWLNYIGSDFPWAIFPIFGWGLGVLGHAAETFSWNFIFGKGWEERKIKEYMDREEDLF</sequence>
<dbReference type="EMBL" id="JAVRHZ010000001">
    <property type="protein sequence ID" value="MDT0554426.1"/>
    <property type="molecule type" value="Genomic_DNA"/>
</dbReference>
<gene>
    <name evidence="3" type="ORF">RM538_00300</name>
</gene>
<feature type="transmembrane region" description="Helical" evidence="1">
    <location>
        <begin position="56"/>
        <end position="77"/>
    </location>
</feature>
<evidence type="ECO:0000313" key="4">
    <source>
        <dbReference type="Proteomes" id="UP001254488"/>
    </source>
</evidence>
<evidence type="ECO:0000259" key="2">
    <source>
        <dbReference type="Pfam" id="PF13239"/>
    </source>
</evidence>
<comment type="caution">
    <text evidence="3">The sequence shown here is derived from an EMBL/GenBank/DDBJ whole genome shotgun (WGS) entry which is preliminary data.</text>
</comment>
<organism evidence="3 4">
    <name type="scientific">Patiriisocius hiemis</name>
    <dbReference type="NCBI Taxonomy" id="3075604"/>
    <lineage>
        <taxon>Bacteria</taxon>
        <taxon>Pseudomonadati</taxon>
        <taxon>Bacteroidota</taxon>
        <taxon>Flavobacteriia</taxon>
        <taxon>Flavobacteriales</taxon>
        <taxon>Flavobacteriaceae</taxon>
        <taxon>Patiriisocius</taxon>
    </lineage>
</organism>
<name>A0ABU2Y991_9FLAO</name>
<accession>A0ABU2Y991</accession>
<proteinExistence type="predicted"/>
<evidence type="ECO:0000313" key="3">
    <source>
        <dbReference type="EMBL" id="MDT0554426.1"/>
    </source>
</evidence>
<protein>
    <submittedName>
        <fullName evidence="3">2TM domain-containing protein</fullName>
    </submittedName>
</protein>
<keyword evidence="1" id="KW-0812">Transmembrane</keyword>